<dbReference type="Proteomes" id="UP000019591">
    <property type="component" value="Plasmid EAL2_808p"/>
</dbReference>
<name>W8UBW8_PEPAC</name>
<dbReference type="NCBIfam" id="TIGR00746">
    <property type="entry name" value="arcC"/>
    <property type="match status" value="1"/>
</dbReference>
<proteinExistence type="inferred from homology"/>
<gene>
    <name evidence="11" type="primary">yqeA</name>
    <name evidence="11" type="ORF">EAL2_808p07080</name>
</gene>
<dbReference type="PANTHER" id="PTHR30409:SF1">
    <property type="entry name" value="CARBAMATE KINASE-RELATED"/>
    <property type="match status" value="1"/>
</dbReference>
<dbReference type="InterPro" id="IPR001048">
    <property type="entry name" value="Asp/Glu/Uridylate_kinase"/>
</dbReference>
<comment type="catalytic activity">
    <reaction evidence="7">
        <text>hydrogencarbonate + NH4(+) + ATP = carbamoyl phosphate + ADP + H2O + H(+)</text>
        <dbReference type="Rhea" id="RHEA:10152"/>
        <dbReference type="ChEBI" id="CHEBI:15377"/>
        <dbReference type="ChEBI" id="CHEBI:15378"/>
        <dbReference type="ChEBI" id="CHEBI:17544"/>
        <dbReference type="ChEBI" id="CHEBI:28938"/>
        <dbReference type="ChEBI" id="CHEBI:30616"/>
        <dbReference type="ChEBI" id="CHEBI:58228"/>
        <dbReference type="ChEBI" id="CHEBI:456216"/>
        <dbReference type="EC" id="2.7.2.2"/>
    </reaction>
</comment>
<dbReference type="Gene3D" id="3.40.1160.10">
    <property type="entry name" value="Acetylglutamate kinase-like"/>
    <property type="match status" value="1"/>
</dbReference>
<feature type="domain" description="Aspartate/glutamate/uridylate kinase" evidence="10">
    <location>
        <begin position="3"/>
        <end position="291"/>
    </location>
</feature>
<evidence type="ECO:0000313" key="12">
    <source>
        <dbReference type="Proteomes" id="UP000019591"/>
    </source>
</evidence>
<dbReference type="FunFam" id="3.40.1160.10:FF:000007">
    <property type="entry name" value="Carbamate kinase"/>
    <property type="match status" value="1"/>
</dbReference>
<dbReference type="NCBIfam" id="NF009007">
    <property type="entry name" value="PRK12352.1"/>
    <property type="match status" value="1"/>
</dbReference>
<sequence>MSRIVIALGGNALGNSAQEQLMLLRQAAKPIADLIEQGHELVLAHGNGPQVGMINLAFESSIAAESDSCHMPFPECGAMSQGYIGFHLQNAIREELVERRIKKPVATVVTQVLVDRDDPAFKNPTKPIGAFYTEIDAREMEIKKGYKMEEDSGRGWRRVVPSPMPVDVIEKDTIRTLLDSGNIVITVGGGGIPVVSEGNVLKGVPAVIDKDYASEKVAEIIDADYLFILTAVDRVAVNFGKPNQENLEQMSTSMAYKYIAENQFAPGSMLPKVEAAIRFAESKKGRKAVIASLEKAKEALVGKSGTIIYSE</sequence>
<dbReference type="PANTHER" id="PTHR30409">
    <property type="entry name" value="CARBAMATE KINASE"/>
    <property type="match status" value="1"/>
</dbReference>
<dbReference type="PIRSF" id="PIRSF000723">
    <property type="entry name" value="Carbamate_kin"/>
    <property type="match status" value="1"/>
</dbReference>
<accession>W8UBW8</accession>
<reference evidence="11 12" key="1">
    <citation type="journal article" date="2014" name="Genome Announc.">
        <title>Complete Genome Sequence of Amino Acid-Utilizing Eubacterium acidaminophilum al-2 (DSM 3953).</title>
        <authorList>
            <person name="Poehlein A."/>
            <person name="Andreesen J.R."/>
            <person name="Daniel R."/>
        </authorList>
    </citation>
    <scope>NUCLEOTIDE SEQUENCE [LARGE SCALE GENOMIC DNA]</scope>
    <source>
        <strain evidence="11 12">DSM 3953</strain>
        <plasmid evidence="12">Plasmid EAL2_808p</plasmid>
    </source>
</reference>
<dbReference type="HOGENOM" id="CLU_076278_0_0_9"/>
<dbReference type="EMBL" id="CP007453">
    <property type="protein sequence ID" value="AHM58211.1"/>
    <property type="molecule type" value="Genomic_DNA"/>
</dbReference>
<dbReference type="PRINTS" id="PR01469">
    <property type="entry name" value="CARBMTKINASE"/>
</dbReference>
<dbReference type="KEGG" id="eac:EAL2_808p07080"/>
<dbReference type="GO" id="GO:0005829">
    <property type="term" value="C:cytosol"/>
    <property type="evidence" value="ECO:0007669"/>
    <property type="project" value="TreeGrafter"/>
</dbReference>
<dbReference type="GO" id="GO:0008804">
    <property type="term" value="F:carbamate kinase activity"/>
    <property type="evidence" value="ECO:0007669"/>
    <property type="project" value="UniProtKB-UniRule"/>
</dbReference>
<evidence type="ECO:0000256" key="7">
    <source>
        <dbReference type="ARBA" id="ARBA00048467"/>
    </source>
</evidence>
<evidence type="ECO:0000256" key="4">
    <source>
        <dbReference type="ARBA" id="ARBA00022503"/>
    </source>
</evidence>
<dbReference type="RefSeq" id="WP_025437044.1">
    <property type="nucleotide sequence ID" value="NZ_CP007453.1"/>
</dbReference>
<evidence type="ECO:0000256" key="6">
    <source>
        <dbReference type="ARBA" id="ARBA00022777"/>
    </source>
</evidence>
<dbReference type="OrthoDB" id="9766717at2"/>
<dbReference type="eggNOG" id="COG0549">
    <property type="taxonomic scope" value="Bacteria"/>
</dbReference>
<evidence type="ECO:0000256" key="5">
    <source>
        <dbReference type="ARBA" id="ARBA00022679"/>
    </source>
</evidence>
<dbReference type="CDD" id="cd04235">
    <property type="entry name" value="AAK_CK"/>
    <property type="match status" value="1"/>
</dbReference>
<comment type="pathway">
    <text evidence="1">Metabolic intermediate metabolism; carbamoyl phosphate degradation; CO(2) and NH(3) from carbamoyl phosphate: step 1/1.</text>
</comment>
<evidence type="ECO:0000259" key="10">
    <source>
        <dbReference type="Pfam" id="PF00696"/>
    </source>
</evidence>
<dbReference type="UniPathway" id="UPA00996">
    <property type="reaction ID" value="UER00366"/>
</dbReference>
<keyword evidence="12" id="KW-1185">Reference proteome</keyword>
<keyword evidence="6 9" id="KW-0418">Kinase</keyword>
<evidence type="ECO:0000256" key="3">
    <source>
        <dbReference type="ARBA" id="ARBA00013070"/>
    </source>
</evidence>
<dbReference type="PATRIC" id="fig|1286171.3.peg.2890"/>
<evidence type="ECO:0000256" key="8">
    <source>
        <dbReference type="NCBIfam" id="TIGR00746"/>
    </source>
</evidence>
<dbReference type="InterPro" id="IPR003964">
    <property type="entry name" value="Carb_kinase"/>
</dbReference>
<dbReference type="Pfam" id="PF00696">
    <property type="entry name" value="AA_kinase"/>
    <property type="match status" value="1"/>
</dbReference>
<evidence type="ECO:0000313" key="11">
    <source>
        <dbReference type="EMBL" id="AHM58211.1"/>
    </source>
</evidence>
<evidence type="ECO:0000256" key="1">
    <source>
        <dbReference type="ARBA" id="ARBA00005118"/>
    </source>
</evidence>
<dbReference type="GO" id="GO:0019546">
    <property type="term" value="P:L-arginine deiminase pathway"/>
    <property type="evidence" value="ECO:0007669"/>
    <property type="project" value="TreeGrafter"/>
</dbReference>
<dbReference type="InterPro" id="IPR036393">
    <property type="entry name" value="AceGlu_kinase-like_sf"/>
</dbReference>
<comment type="similarity">
    <text evidence="2 9">Belongs to the carbamate kinase family.</text>
</comment>
<dbReference type="AlphaFoldDB" id="W8UBW8"/>
<protein>
    <recommendedName>
        <fullName evidence="3 8">Carbamate kinase</fullName>
    </recommendedName>
</protein>
<dbReference type="SUPFAM" id="SSF53633">
    <property type="entry name" value="Carbamate kinase-like"/>
    <property type="match status" value="1"/>
</dbReference>
<keyword evidence="11" id="KW-0614">Plasmid</keyword>
<evidence type="ECO:0000256" key="9">
    <source>
        <dbReference type="PIRNR" id="PIRNR000723"/>
    </source>
</evidence>
<keyword evidence="4" id="KW-0056">Arginine metabolism</keyword>
<organism evidence="11 12">
    <name type="scientific">Peptoclostridium acidaminophilum DSM 3953</name>
    <dbReference type="NCBI Taxonomy" id="1286171"/>
    <lineage>
        <taxon>Bacteria</taxon>
        <taxon>Bacillati</taxon>
        <taxon>Bacillota</taxon>
        <taxon>Clostridia</taxon>
        <taxon>Peptostreptococcales</taxon>
        <taxon>Peptoclostridiaceae</taxon>
        <taxon>Peptoclostridium</taxon>
    </lineage>
</organism>
<geneLocation type="plasmid" evidence="11 12">
    <name>EAL2_808p</name>
</geneLocation>
<evidence type="ECO:0000256" key="2">
    <source>
        <dbReference type="ARBA" id="ARBA00011066"/>
    </source>
</evidence>
<keyword evidence="5 9" id="KW-0808">Transferase</keyword>